<feature type="compositionally biased region" description="Acidic residues" evidence="1">
    <location>
        <begin position="92"/>
        <end position="104"/>
    </location>
</feature>
<keyword evidence="3" id="KW-1185">Reference proteome</keyword>
<name>A0A9P7B443_RHOMI</name>
<sequence>MDMDQDEHEHEHSGDDGSDPETASTRAGKRVAELQQVEEACPLTLSPSRAIPTDEMHTHTQNVAALLHFAGCTLASLHPDPLSSFTVREIATDDTDDDDDDGEQQESSHGRDKKPATTPKPDHQQDQDEAKLQEFAKYAEGYFATLNDVQLALRTSIRHLRVARTSARALTDPNYGSLLVSRDQTYVPSDQKNTAAPVGPGGVAFDGGLGSAAAAGGDERSSAGKEQKDADAAWDMRASRLPSSLSSGPAQAARRGGSSPSPPTMSVAALELERDALQELVGTLEARTRRS</sequence>
<dbReference type="OrthoDB" id="3358442at2759"/>
<proteinExistence type="predicted"/>
<dbReference type="Proteomes" id="UP000777482">
    <property type="component" value="Unassembled WGS sequence"/>
</dbReference>
<feature type="region of interest" description="Disordered" evidence="1">
    <location>
        <begin position="92"/>
        <end position="128"/>
    </location>
</feature>
<dbReference type="EMBL" id="PUHQ01000079">
    <property type="protein sequence ID" value="KAG0657599.1"/>
    <property type="molecule type" value="Genomic_DNA"/>
</dbReference>
<comment type="caution">
    <text evidence="2">The sequence shown here is derived from an EMBL/GenBank/DDBJ whole genome shotgun (WGS) entry which is preliminary data.</text>
</comment>
<accession>A0A9P7B443</accession>
<protein>
    <recommendedName>
        <fullName evidence="4">Mediator of RNA polymerase II transcription subunit 11</fullName>
    </recommendedName>
</protein>
<evidence type="ECO:0000256" key="1">
    <source>
        <dbReference type="SAM" id="MobiDB-lite"/>
    </source>
</evidence>
<gene>
    <name evidence="2" type="ORF">C6P46_006326</name>
</gene>
<feature type="compositionally biased region" description="Basic and acidic residues" evidence="1">
    <location>
        <begin position="217"/>
        <end position="231"/>
    </location>
</feature>
<organism evidence="2 3">
    <name type="scientific">Rhodotorula mucilaginosa</name>
    <name type="common">Yeast</name>
    <name type="synonym">Rhodotorula rubra</name>
    <dbReference type="NCBI Taxonomy" id="5537"/>
    <lineage>
        <taxon>Eukaryota</taxon>
        <taxon>Fungi</taxon>
        <taxon>Dikarya</taxon>
        <taxon>Basidiomycota</taxon>
        <taxon>Pucciniomycotina</taxon>
        <taxon>Microbotryomycetes</taxon>
        <taxon>Sporidiobolales</taxon>
        <taxon>Sporidiobolaceae</taxon>
        <taxon>Rhodotorula</taxon>
    </lineage>
</organism>
<feature type="compositionally biased region" description="Basic and acidic residues" evidence="1">
    <location>
        <begin position="106"/>
        <end position="128"/>
    </location>
</feature>
<feature type="region of interest" description="Disordered" evidence="1">
    <location>
        <begin position="1"/>
        <end position="49"/>
    </location>
</feature>
<reference evidence="2 3" key="1">
    <citation type="submission" date="2020-11" db="EMBL/GenBank/DDBJ databases">
        <title>Kefir isolates.</title>
        <authorList>
            <person name="Marcisauskas S."/>
            <person name="Kim Y."/>
            <person name="Blasche S."/>
        </authorList>
    </citation>
    <scope>NUCLEOTIDE SEQUENCE [LARGE SCALE GENOMIC DNA]</scope>
    <source>
        <strain evidence="2 3">KR</strain>
    </source>
</reference>
<feature type="region of interest" description="Disordered" evidence="1">
    <location>
        <begin position="209"/>
        <end position="265"/>
    </location>
</feature>
<evidence type="ECO:0000313" key="3">
    <source>
        <dbReference type="Proteomes" id="UP000777482"/>
    </source>
</evidence>
<evidence type="ECO:0008006" key="4">
    <source>
        <dbReference type="Google" id="ProtNLM"/>
    </source>
</evidence>
<dbReference type="AlphaFoldDB" id="A0A9P7B443"/>
<evidence type="ECO:0000313" key="2">
    <source>
        <dbReference type="EMBL" id="KAG0657599.1"/>
    </source>
</evidence>